<name>A0ABX7PDE4_9BACT</name>
<reference evidence="1 2" key="1">
    <citation type="submission" date="2021-02" db="EMBL/GenBank/DDBJ databases">
        <title>De Novo genome assembly of isolated myxobacteria.</title>
        <authorList>
            <person name="Stevens D.C."/>
        </authorList>
    </citation>
    <scope>NUCLEOTIDE SEQUENCE [LARGE SCALE GENOMIC DNA]</scope>
    <source>
        <strain evidence="2">SCPEA02</strain>
    </source>
</reference>
<dbReference type="EMBL" id="CP071090">
    <property type="protein sequence ID" value="QSQ28499.1"/>
    <property type="molecule type" value="Genomic_DNA"/>
</dbReference>
<evidence type="ECO:0000313" key="2">
    <source>
        <dbReference type="Proteomes" id="UP000662747"/>
    </source>
</evidence>
<keyword evidence="2" id="KW-1185">Reference proteome</keyword>
<sequence length="263" mass="28270">MRSDLEAATARVLKASTESSHRLNSENQQVLGQLSGTVSEVVGRFEEVLAGMNGSTKALMQAAASSAQNLQDHTVRQSESLGDHVKALQAAANVGMQDLNVRSEAFSRSMQQTQDGLLGLTKQLQEAAAQLVSATKGVSATQDGASKVTTQMVQVADSFNKAASAFQQQSAGRLAVVEDERRLLTAQKEALDRVDPLLSGLVRTYEESVKSQVQYLSSQWMQVMNKLTSVSETASGELAQGVDELSDVVKELKDALKQQARRT</sequence>
<accession>A0ABX7PDE4</accession>
<dbReference type="Proteomes" id="UP000662747">
    <property type="component" value="Chromosome"/>
</dbReference>
<organism evidence="1 2">
    <name type="scientific">Pyxidicoccus parkwayensis</name>
    <dbReference type="NCBI Taxonomy" id="2813578"/>
    <lineage>
        <taxon>Bacteria</taxon>
        <taxon>Pseudomonadati</taxon>
        <taxon>Myxococcota</taxon>
        <taxon>Myxococcia</taxon>
        <taxon>Myxococcales</taxon>
        <taxon>Cystobacterineae</taxon>
        <taxon>Myxococcaceae</taxon>
        <taxon>Pyxidicoccus</taxon>
    </lineage>
</organism>
<proteinExistence type="predicted"/>
<gene>
    <name evidence="1" type="ORF">JY651_42465</name>
</gene>
<protein>
    <recommendedName>
        <fullName evidence="3">Methyl-accepting chemotaxis protein</fullName>
    </recommendedName>
</protein>
<evidence type="ECO:0000313" key="1">
    <source>
        <dbReference type="EMBL" id="QSQ28499.1"/>
    </source>
</evidence>
<evidence type="ECO:0008006" key="3">
    <source>
        <dbReference type="Google" id="ProtNLM"/>
    </source>
</evidence>